<evidence type="ECO:0000256" key="1">
    <source>
        <dbReference type="SAM" id="MobiDB-lite"/>
    </source>
</evidence>
<accession>A0A4D6M5S7</accession>
<proteinExistence type="predicted"/>
<organism evidence="2 3">
    <name type="scientific">Vigna unguiculata</name>
    <name type="common">Cowpea</name>
    <dbReference type="NCBI Taxonomy" id="3917"/>
    <lineage>
        <taxon>Eukaryota</taxon>
        <taxon>Viridiplantae</taxon>
        <taxon>Streptophyta</taxon>
        <taxon>Embryophyta</taxon>
        <taxon>Tracheophyta</taxon>
        <taxon>Spermatophyta</taxon>
        <taxon>Magnoliopsida</taxon>
        <taxon>eudicotyledons</taxon>
        <taxon>Gunneridae</taxon>
        <taxon>Pentapetalae</taxon>
        <taxon>rosids</taxon>
        <taxon>fabids</taxon>
        <taxon>Fabales</taxon>
        <taxon>Fabaceae</taxon>
        <taxon>Papilionoideae</taxon>
        <taxon>50 kb inversion clade</taxon>
        <taxon>NPAAA clade</taxon>
        <taxon>indigoferoid/millettioid clade</taxon>
        <taxon>Phaseoleae</taxon>
        <taxon>Vigna</taxon>
    </lineage>
</organism>
<sequence>MVRLHIINRIDDGIWKVNRNIFSNKYLRQLNQAGLWTLRPANRPRPQQCRPHLLYILSLVRSRRQLSLPLGPVVHLDQRLLQVGNISIPDCLGLCGHFSPQRLEKRQIFLSGLRHVSYNNISKPVEMNYAIFRLGWALLDDLYGSDRPDNHKRLGGPKDMNEIGGPDKPNESIRPNDLMSYADPKTRMDQAEPMTKIGQVAQRPERVRQAQKPEQA</sequence>
<dbReference type="AlphaFoldDB" id="A0A4D6M5S7"/>
<dbReference type="EMBL" id="CP039350">
    <property type="protein sequence ID" value="QCD96103.1"/>
    <property type="molecule type" value="Genomic_DNA"/>
</dbReference>
<evidence type="ECO:0000313" key="3">
    <source>
        <dbReference type="Proteomes" id="UP000501690"/>
    </source>
</evidence>
<dbReference type="Proteomes" id="UP000501690">
    <property type="component" value="Linkage Group LG6"/>
</dbReference>
<keyword evidence="3" id="KW-1185">Reference proteome</keyword>
<evidence type="ECO:0000313" key="2">
    <source>
        <dbReference type="EMBL" id="QCD96103.1"/>
    </source>
</evidence>
<feature type="region of interest" description="Disordered" evidence="1">
    <location>
        <begin position="149"/>
        <end position="216"/>
    </location>
</feature>
<name>A0A4D6M5S7_VIGUN</name>
<gene>
    <name evidence="2" type="ORF">DEO72_LG6g805</name>
</gene>
<protein>
    <submittedName>
        <fullName evidence="2">Uncharacterized protein</fullName>
    </submittedName>
</protein>
<reference evidence="2 3" key="1">
    <citation type="submission" date="2019-04" db="EMBL/GenBank/DDBJ databases">
        <title>An improved genome assembly and genetic linkage map for asparagus bean, Vigna unguiculata ssp. sesquipedialis.</title>
        <authorList>
            <person name="Xia Q."/>
            <person name="Zhang R."/>
            <person name="Dong Y."/>
        </authorList>
    </citation>
    <scope>NUCLEOTIDE SEQUENCE [LARGE SCALE GENOMIC DNA]</scope>
    <source>
        <tissue evidence="2">Leaf</tissue>
    </source>
</reference>